<keyword evidence="9" id="KW-1185">Reference proteome</keyword>
<dbReference type="SUPFAM" id="SSF53335">
    <property type="entry name" value="S-adenosyl-L-methionine-dependent methyltransferases"/>
    <property type="match status" value="1"/>
</dbReference>
<sequence length="175" mass="20190">MTDASRVIATDDQAALSKASCVRLGYWEDEALLKLLPKAKRRSPIINAGYFVRFKVISDIINKVLNSTRIVQFLILGAGSDTIYWRLNLAKKRPGIKWFEIDFEKNLNYKQSVLEKEYGKSEEYVPVPADLRNIPEMEKKLIDKGFDMQKPTFVLSEVVLVRVDRESNNLIVKFF</sequence>
<evidence type="ECO:0000313" key="9">
    <source>
        <dbReference type="Proteomes" id="UP000001307"/>
    </source>
</evidence>
<protein>
    <recommendedName>
        <fullName evidence="3">[phosphatase 2A protein]-leucine-carboxy methyltransferase</fullName>
        <ecNumber evidence="3">2.1.1.233</ecNumber>
    </recommendedName>
    <alternativeName>
        <fullName evidence="7">[Phosphatase 2A protein]-leucine-carboxy methyltransferase 1</fullName>
    </alternativeName>
</protein>
<dbReference type="Proteomes" id="UP000001307">
    <property type="component" value="Unassembled WGS sequence"/>
</dbReference>
<dbReference type="GO" id="GO:0018423">
    <property type="term" value="F:protein C-terminal leucine carboxyl O-methyltransferase activity"/>
    <property type="evidence" value="ECO:0007669"/>
    <property type="project" value="UniProtKB-EC"/>
</dbReference>
<dbReference type="OrthoDB" id="203237at2759"/>
<comment type="similarity">
    <text evidence="2">Belongs to the methyltransferase superfamily. LCMT family.</text>
</comment>
<dbReference type="InterPro" id="IPR016651">
    <property type="entry name" value="LCMT1"/>
</dbReference>
<comment type="catalytic activity">
    <reaction evidence="1">
        <text>[phosphatase 2A protein]-C-terminal L-leucine + S-adenosyl-L-methionine = [phosphatase 2A protein]-C-terminal L-leucine methyl ester + S-adenosyl-L-homocysteine</text>
        <dbReference type="Rhea" id="RHEA:48544"/>
        <dbReference type="Rhea" id="RHEA-COMP:12134"/>
        <dbReference type="Rhea" id="RHEA-COMP:12135"/>
        <dbReference type="ChEBI" id="CHEBI:57856"/>
        <dbReference type="ChEBI" id="CHEBI:59789"/>
        <dbReference type="ChEBI" id="CHEBI:90516"/>
        <dbReference type="ChEBI" id="CHEBI:90517"/>
        <dbReference type="EC" id="2.1.1.233"/>
    </reaction>
</comment>
<evidence type="ECO:0000313" key="8">
    <source>
        <dbReference type="EMBL" id="CBY24427.1"/>
    </source>
</evidence>
<evidence type="ECO:0000256" key="4">
    <source>
        <dbReference type="ARBA" id="ARBA00022603"/>
    </source>
</evidence>
<dbReference type="GO" id="GO:0032259">
    <property type="term" value="P:methylation"/>
    <property type="evidence" value="ECO:0007669"/>
    <property type="project" value="UniProtKB-KW"/>
</dbReference>
<evidence type="ECO:0000256" key="6">
    <source>
        <dbReference type="ARBA" id="ARBA00022691"/>
    </source>
</evidence>
<organism evidence="8">
    <name type="scientific">Oikopleura dioica</name>
    <name type="common">Tunicate</name>
    <dbReference type="NCBI Taxonomy" id="34765"/>
    <lineage>
        <taxon>Eukaryota</taxon>
        <taxon>Metazoa</taxon>
        <taxon>Chordata</taxon>
        <taxon>Tunicata</taxon>
        <taxon>Appendicularia</taxon>
        <taxon>Copelata</taxon>
        <taxon>Oikopleuridae</taxon>
        <taxon>Oikopleura</taxon>
    </lineage>
</organism>
<evidence type="ECO:0000256" key="1">
    <source>
        <dbReference type="ARBA" id="ARBA00000724"/>
    </source>
</evidence>
<dbReference type="InterPro" id="IPR007213">
    <property type="entry name" value="Ppm1/Ppm2/Tcmp"/>
</dbReference>
<dbReference type="PANTHER" id="PTHR13600">
    <property type="entry name" value="LEUCINE CARBOXYL METHYLTRANSFERASE"/>
    <property type="match status" value="1"/>
</dbReference>
<dbReference type="InParanoid" id="E4XFG7"/>
<keyword evidence="4" id="KW-0489">Methyltransferase</keyword>
<dbReference type="Gene3D" id="3.40.50.150">
    <property type="entry name" value="Vaccinia Virus protein VP39"/>
    <property type="match status" value="1"/>
</dbReference>
<dbReference type="PANTHER" id="PTHR13600:SF21">
    <property type="entry name" value="LEUCINE CARBOXYL METHYLTRANSFERASE 1"/>
    <property type="match status" value="1"/>
</dbReference>
<dbReference type="EC" id="2.1.1.233" evidence="3"/>
<evidence type="ECO:0000256" key="2">
    <source>
        <dbReference type="ARBA" id="ARBA00010703"/>
    </source>
</evidence>
<evidence type="ECO:0000256" key="5">
    <source>
        <dbReference type="ARBA" id="ARBA00022679"/>
    </source>
</evidence>
<proteinExistence type="inferred from homology"/>
<dbReference type="Pfam" id="PF04072">
    <property type="entry name" value="LCM"/>
    <property type="match status" value="1"/>
</dbReference>
<dbReference type="InterPro" id="IPR029063">
    <property type="entry name" value="SAM-dependent_MTases_sf"/>
</dbReference>
<dbReference type="EMBL" id="FN653045">
    <property type="protein sequence ID" value="CBY24427.1"/>
    <property type="molecule type" value="Genomic_DNA"/>
</dbReference>
<gene>
    <name evidence="8" type="ORF">GSOID_T00010288001</name>
</gene>
<accession>E4XFG7</accession>
<evidence type="ECO:0000256" key="3">
    <source>
        <dbReference type="ARBA" id="ARBA00012834"/>
    </source>
</evidence>
<evidence type="ECO:0000256" key="7">
    <source>
        <dbReference type="ARBA" id="ARBA00032526"/>
    </source>
</evidence>
<keyword evidence="5" id="KW-0808">Transferase</keyword>
<name>E4XFG7_OIKDI</name>
<reference evidence="8" key="1">
    <citation type="journal article" date="2010" name="Science">
        <title>Plasticity of animal genome architecture unmasked by rapid evolution of a pelagic tunicate.</title>
        <authorList>
            <person name="Denoeud F."/>
            <person name="Henriet S."/>
            <person name="Mungpakdee S."/>
            <person name="Aury J.M."/>
            <person name="Da Silva C."/>
            <person name="Brinkmann H."/>
            <person name="Mikhaleva J."/>
            <person name="Olsen L.C."/>
            <person name="Jubin C."/>
            <person name="Canestro C."/>
            <person name="Bouquet J.M."/>
            <person name="Danks G."/>
            <person name="Poulain J."/>
            <person name="Campsteijn C."/>
            <person name="Adamski M."/>
            <person name="Cross I."/>
            <person name="Yadetie F."/>
            <person name="Muffato M."/>
            <person name="Louis A."/>
            <person name="Butcher S."/>
            <person name="Tsagkogeorga G."/>
            <person name="Konrad A."/>
            <person name="Singh S."/>
            <person name="Jensen M.F."/>
            <person name="Cong E.H."/>
            <person name="Eikeseth-Otteraa H."/>
            <person name="Noel B."/>
            <person name="Anthouard V."/>
            <person name="Porcel B.M."/>
            <person name="Kachouri-Lafond R."/>
            <person name="Nishino A."/>
            <person name="Ugolini M."/>
            <person name="Chourrout P."/>
            <person name="Nishida H."/>
            <person name="Aasland R."/>
            <person name="Huzurbazar S."/>
            <person name="Westhof E."/>
            <person name="Delsuc F."/>
            <person name="Lehrach H."/>
            <person name="Reinhardt R."/>
            <person name="Weissenbach J."/>
            <person name="Roy S.W."/>
            <person name="Artiguenave F."/>
            <person name="Postlethwait J.H."/>
            <person name="Manak J.R."/>
            <person name="Thompson E.M."/>
            <person name="Jaillon O."/>
            <person name="Du Pasquier L."/>
            <person name="Boudinot P."/>
            <person name="Liberles D.A."/>
            <person name="Volff J.N."/>
            <person name="Philippe H."/>
            <person name="Lenhard B."/>
            <person name="Roest Crollius H."/>
            <person name="Wincker P."/>
            <person name="Chourrout D."/>
        </authorList>
    </citation>
    <scope>NUCLEOTIDE SEQUENCE [LARGE SCALE GENOMIC DNA]</scope>
</reference>
<keyword evidence="6" id="KW-0949">S-adenosyl-L-methionine</keyword>
<dbReference type="AlphaFoldDB" id="E4XFG7"/>